<evidence type="ECO:0000313" key="2">
    <source>
        <dbReference type="Proteomes" id="UP000003919"/>
    </source>
</evidence>
<dbReference type="EMBL" id="AAXU02000001">
    <property type="protein sequence ID" value="EAZ81122.1"/>
    <property type="molecule type" value="Genomic_DNA"/>
</dbReference>
<dbReference type="STRING" id="388413.ALPR1_18838"/>
<dbReference type="RefSeq" id="WP_008202799.1">
    <property type="nucleotide sequence ID" value="NZ_CM001023.1"/>
</dbReference>
<dbReference type="PANTHER" id="PTHR38471">
    <property type="entry name" value="FOUR HELIX BUNDLE PROTEIN"/>
    <property type="match status" value="1"/>
</dbReference>
<dbReference type="SUPFAM" id="SSF158446">
    <property type="entry name" value="IVS-encoded protein-like"/>
    <property type="match status" value="1"/>
</dbReference>
<gene>
    <name evidence="1" type="ORF">ALPR1_18838</name>
</gene>
<dbReference type="InterPro" id="IPR012657">
    <property type="entry name" value="23S_rRNA-intervening_sequence"/>
</dbReference>
<evidence type="ECO:0008006" key="3">
    <source>
        <dbReference type="Google" id="ProtNLM"/>
    </source>
</evidence>
<proteinExistence type="predicted"/>
<dbReference type="InterPro" id="IPR036583">
    <property type="entry name" value="23S_rRNA_IVS_sf"/>
</dbReference>
<accession>A3HWZ9</accession>
<dbReference type="eggNOG" id="ENOG5032RWC">
    <property type="taxonomic scope" value="Bacteria"/>
</dbReference>
<evidence type="ECO:0000313" key="1">
    <source>
        <dbReference type="EMBL" id="EAZ81122.1"/>
    </source>
</evidence>
<comment type="caution">
    <text evidence="1">The sequence shown here is derived from an EMBL/GenBank/DDBJ whole genome shotgun (WGS) entry which is preliminary data.</text>
</comment>
<organism evidence="1 2">
    <name type="scientific">Algoriphagus machipongonensis</name>
    <dbReference type="NCBI Taxonomy" id="388413"/>
    <lineage>
        <taxon>Bacteria</taxon>
        <taxon>Pseudomonadati</taxon>
        <taxon>Bacteroidota</taxon>
        <taxon>Cytophagia</taxon>
        <taxon>Cytophagales</taxon>
        <taxon>Cyclobacteriaceae</taxon>
        <taxon>Algoriphagus</taxon>
    </lineage>
</organism>
<dbReference type="AlphaFoldDB" id="A3HWZ9"/>
<dbReference type="NCBIfam" id="TIGR02436">
    <property type="entry name" value="four helix bundle protein"/>
    <property type="match status" value="1"/>
</dbReference>
<keyword evidence="2" id="KW-1185">Reference proteome</keyword>
<sequence>MKEELKKRTKAFAVSIIEMTETLPRKNSTFPITNQIIRSSTSIGANYRAPLRGRSKAEFIAKLGVVVEESDETLYWLEIIAKSNS</sequence>
<dbReference type="Gene3D" id="1.20.1440.60">
    <property type="entry name" value="23S rRNA-intervening sequence"/>
    <property type="match status" value="1"/>
</dbReference>
<dbReference type="PANTHER" id="PTHR38471:SF2">
    <property type="entry name" value="FOUR HELIX BUNDLE PROTEIN"/>
    <property type="match status" value="1"/>
</dbReference>
<dbReference type="OrthoDB" id="285993at2"/>
<reference evidence="1 2" key="1">
    <citation type="journal article" date="2011" name="J. Bacteriol.">
        <title>Complete genome sequence of Algoriphagus sp. PR1, bacterial prey of a colony-forming choanoflagellate.</title>
        <authorList>
            <person name="Alegado R.A."/>
            <person name="Ferriera S."/>
            <person name="Nusbaum C."/>
            <person name="Young S.K."/>
            <person name="Zeng Q."/>
            <person name="Imamovic A."/>
            <person name="Fairclough S.R."/>
            <person name="King N."/>
        </authorList>
    </citation>
    <scope>NUCLEOTIDE SEQUENCE [LARGE SCALE GENOMIC DNA]</scope>
    <source>
        <strain evidence="1 2">PR1</strain>
    </source>
</reference>
<name>A3HWZ9_9BACT</name>
<dbReference type="HOGENOM" id="CLU_129874_2_0_10"/>
<dbReference type="EMBL" id="CM001023">
    <property type="protein sequence ID" value="EAZ81122.1"/>
    <property type="molecule type" value="Genomic_DNA"/>
</dbReference>
<dbReference type="Proteomes" id="UP000003919">
    <property type="component" value="Chromosome"/>
</dbReference>
<dbReference type="Pfam" id="PF05635">
    <property type="entry name" value="23S_rRNA_IVP"/>
    <property type="match status" value="1"/>
</dbReference>
<protein>
    <recommendedName>
        <fullName evidence="3">Four helix bundle protein</fullName>
    </recommendedName>
</protein>
<dbReference type="PIRSF" id="PIRSF035652">
    <property type="entry name" value="CHP02436"/>
    <property type="match status" value="1"/>
</dbReference>